<dbReference type="Gene3D" id="3.40.50.720">
    <property type="entry name" value="NAD(P)-binding Rossmann-like Domain"/>
    <property type="match status" value="1"/>
</dbReference>
<accession>A0A3R8PJ43</accession>
<dbReference type="AlphaFoldDB" id="A0A3R8PJ43"/>
<dbReference type="Pfam" id="PF13460">
    <property type="entry name" value="NAD_binding_10"/>
    <property type="match status" value="1"/>
</dbReference>
<dbReference type="OrthoDB" id="4248066at2"/>
<feature type="domain" description="NAD(P)-binding" evidence="1">
    <location>
        <begin position="15"/>
        <end position="203"/>
    </location>
</feature>
<dbReference type="SUPFAM" id="SSF51735">
    <property type="entry name" value="NAD(P)-binding Rossmann-fold domains"/>
    <property type="match status" value="1"/>
</dbReference>
<proteinExistence type="predicted"/>
<comment type="caution">
    <text evidence="2">The sequence shown here is derived from an EMBL/GenBank/DDBJ whole genome shotgun (WGS) entry which is preliminary data.</text>
</comment>
<name>A0A3R8PJ43_9CORY</name>
<dbReference type="PANTHER" id="PTHR15020:SF50">
    <property type="entry name" value="UPF0659 PROTEIN YMR090W"/>
    <property type="match status" value="1"/>
</dbReference>
<dbReference type="PANTHER" id="PTHR15020">
    <property type="entry name" value="FLAVIN REDUCTASE-RELATED"/>
    <property type="match status" value="1"/>
</dbReference>
<dbReference type="GeneID" id="60808476"/>
<keyword evidence="3" id="KW-1185">Reference proteome</keyword>
<dbReference type="EMBL" id="PQNQ01000031">
    <property type="protein sequence ID" value="RRQ02781.1"/>
    <property type="molecule type" value="Genomic_DNA"/>
</dbReference>
<evidence type="ECO:0000313" key="3">
    <source>
        <dbReference type="Proteomes" id="UP000278422"/>
    </source>
</evidence>
<evidence type="ECO:0000259" key="1">
    <source>
        <dbReference type="Pfam" id="PF13460"/>
    </source>
</evidence>
<dbReference type="InterPro" id="IPR016040">
    <property type="entry name" value="NAD(P)-bd_dom"/>
</dbReference>
<dbReference type="Proteomes" id="UP000278422">
    <property type="component" value="Unassembled WGS sequence"/>
</dbReference>
<gene>
    <name evidence="2" type="ORF">CXF42_09085</name>
</gene>
<evidence type="ECO:0000313" key="2">
    <source>
        <dbReference type="EMBL" id="RRQ02781.1"/>
    </source>
</evidence>
<reference evidence="2 3" key="1">
    <citation type="submission" date="2018-01" db="EMBL/GenBank/DDBJ databases">
        <title>Twenty Corynebacterium bovis Genomes.</title>
        <authorList>
            <person name="Gulvik C.A."/>
        </authorList>
    </citation>
    <scope>NUCLEOTIDE SEQUENCE [LARGE SCALE GENOMIC DNA]</scope>
    <source>
        <strain evidence="2 3">16-2004</strain>
    </source>
</reference>
<organism evidence="2 3">
    <name type="scientific">Corynebacterium bovis</name>
    <dbReference type="NCBI Taxonomy" id="36808"/>
    <lineage>
        <taxon>Bacteria</taxon>
        <taxon>Bacillati</taxon>
        <taxon>Actinomycetota</taxon>
        <taxon>Actinomycetes</taxon>
        <taxon>Mycobacteriales</taxon>
        <taxon>Corynebacteriaceae</taxon>
        <taxon>Corynebacterium</taxon>
    </lineage>
</organism>
<dbReference type="RefSeq" id="WP_010267334.1">
    <property type="nucleotide sequence ID" value="NZ_CP066067.1"/>
</dbReference>
<dbReference type="InterPro" id="IPR036291">
    <property type="entry name" value="NAD(P)-bd_dom_sf"/>
</dbReference>
<protein>
    <submittedName>
        <fullName evidence="2">NAD(P)-dependent oxidoreductase</fullName>
    </submittedName>
</protein>
<sequence length="233" mass="24046">MVQTQRQSRTVTVIGGHGAVALRATPMLAEAGHTVRSVIRSDSQADDVRSAGAEPVVTDVTTLDVAELTDLFAGQDVVVWSAGAGGSASPERTTEVDRDAAVRTMEAAAAAGVGRYIMVSWIGSSREHGVPASADLHAYAEAKVAADAALMDSDLDWTILGPGRLTSDPGEGQIRGVSFDDRLAPGTDTSRENVAAAVAAAVDGHGSRRFVRFADGGAPVAEVLDDAPDDPRL</sequence>